<dbReference type="SUPFAM" id="SSF101420">
    <property type="entry name" value="C-terminal domain of Ku80"/>
    <property type="match status" value="3"/>
</dbReference>
<dbReference type="AlphaFoldDB" id="A0A6J2TPW8"/>
<reference evidence="2" key="1">
    <citation type="submission" date="2025-08" db="UniProtKB">
        <authorList>
            <consortium name="RefSeq"/>
        </authorList>
    </citation>
    <scope>IDENTIFICATION</scope>
    <source>
        <strain evidence="2">11010-0011.00</strain>
        <tissue evidence="2">Whole body</tissue>
    </source>
</reference>
<sequence>MSKRKADITDKEMAAPKSSAHESAAFIISEDQPLKEYKNLMNKHVQVDEIVDDEVTRENFSKTAAAAHDVIWRLLFKEGSGKAEQQKAAELLEEYKGDACFYAPWPYNEWIVKLRDEVLKRDLLDFWRDAIVKNQLGPCWSRDSDLFDGDDAPPVEFYAKAGCVAPFSASLKVRAASAAESNDVEASPAETAAAEVDKEAVLSGNFEATISDEQPTKDYRNLMNRYVLVNYIVPDERTTANVNKIAKAARKYIWEQLFSDASKPDPSKLDNVAELLQEYKSDAGFYGPWDYNEWIVTLRDEVLKRDLLDFWRDVIVKNELGPCCSRDSDMFDGDDAPPLEFYAKAGCVAPFSASVTKSNDVEASAAEPAAADVDKEAVLSGNFEANISDEQPSKDYRNLMNRYVAVDYIVPDERKTANVNKIAKAVRKYIWEQLFRDASKPDQNKFDKVAKLLREYKSDAGFYGPWDYNEWIVTLRDEVLRRELLDFWREKMVPMQLGPCWYQDSDLLDSSDPIPTEFYHKAGCTAPFKVPDDLNND</sequence>
<accession>A0A6J2TPW8</accession>
<dbReference type="Proteomes" id="UP000504634">
    <property type="component" value="Unplaced"/>
</dbReference>
<organism evidence="1 2">
    <name type="scientific">Drosophila lebanonensis</name>
    <name type="common">Fruit fly</name>
    <name type="synonym">Scaptodrosophila lebanonensis</name>
    <dbReference type="NCBI Taxonomy" id="7225"/>
    <lineage>
        <taxon>Eukaryota</taxon>
        <taxon>Metazoa</taxon>
        <taxon>Ecdysozoa</taxon>
        <taxon>Arthropoda</taxon>
        <taxon>Hexapoda</taxon>
        <taxon>Insecta</taxon>
        <taxon>Pterygota</taxon>
        <taxon>Neoptera</taxon>
        <taxon>Endopterygota</taxon>
        <taxon>Diptera</taxon>
        <taxon>Brachycera</taxon>
        <taxon>Muscomorpha</taxon>
        <taxon>Ephydroidea</taxon>
        <taxon>Drosophilidae</taxon>
        <taxon>Scaptodrosophila</taxon>
    </lineage>
</organism>
<dbReference type="InterPro" id="IPR036494">
    <property type="entry name" value="Ku_C_sf"/>
</dbReference>
<dbReference type="RefSeq" id="XP_030377555.1">
    <property type="nucleotide sequence ID" value="XM_030521695.1"/>
</dbReference>
<keyword evidence="1" id="KW-1185">Reference proteome</keyword>
<dbReference type="OrthoDB" id="7917706at2759"/>
<protein>
    <submittedName>
        <fullName evidence="2">Uncharacterized protein LOC115626346</fullName>
    </submittedName>
</protein>
<proteinExistence type="predicted"/>
<dbReference type="Gene3D" id="1.25.40.240">
    <property type="entry name" value="Ku, C-terminal domain"/>
    <property type="match status" value="3"/>
</dbReference>
<evidence type="ECO:0000313" key="2">
    <source>
        <dbReference type="RefSeq" id="XP_030377555.1"/>
    </source>
</evidence>
<dbReference type="CTD" id="34953"/>
<gene>
    <name evidence="2" type="primary">LOC115626346</name>
</gene>
<dbReference type="GeneID" id="115626346"/>
<evidence type="ECO:0000313" key="1">
    <source>
        <dbReference type="Proteomes" id="UP000504634"/>
    </source>
</evidence>
<name>A0A6J2TPW8_DROLE</name>